<dbReference type="Pfam" id="PF00072">
    <property type="entry name" value="Response_reg"/>
    <property type="match status" value="1"/>
</dbReference>
<dbReference type="RefSeq" id="WP_092560894.1">
    <property type="nucleotide sequence ID" value="NZ_FOYZ01000008.1"/>
</dbReference>
<dbReference type="Proteomes" id="UP000199659">
    <property type="component" value="Unassembled WGS sequence"/>
</dbReference>
<evidence type="ECO:0000256" key="2">
    <source>
        <dbReference type="ARBA" id="ARBA00022490"/>
    </source>
</evidence>
<dbReference type="SMART" id="SM00850">
    <property type="entry name" value="LytTR"/>
    <property type="match status" value="1"/>
</dbReference>
<dbReference type="GO" id="GO:0003677">
    <property type="term" value="F:DNA binding"/>
    <property type="evidence" value="ECO:0007669"/>
    <property type="project" value="InterPro"/>
</dbReference>
<proteinExistence type="predicted"/>
<evidence type="ECO:0000259" key="8">
    <source>
        <dbReference type="PROSITE" id="PS50110"/>
    </source>
</evidence>
<protein>
    <recommendedName>
        <fullName evidence="1">Stage 0 sporulation protein A homolog</fullName>
    </recommendedName>
</protein>
<evidence type="ECO:0000313" key="10">
    <source>
        <dbReference type="EMBL" id="SFR87944.1"/>
    </source>
</evidence>
<dbReference type="InterPro" id="IPR001789">
    <property type="entry name" value="Sig_transdc_resp-reg_receiver"/>
</dbReference>
<accession>A0A1I6K9X1</accession>
<dbReference type="InterPro" id="IPR046947">
    <property type="entry name" value="LytR-like"/>
</dbReference>
<dbReference type="PROSITE" id="PS50930">
    <property type="entry name" value="HTH_LYTTR"/>
    <property type="match status" value="1"/>
</dbReference>
<dbReference type="AlphaFoldDB" id="A0A1I6K9X1"/>
<keyword evidence="3" id="KW-0902">Two-component regulatory system</keyword>
<feature type="modified residue" description="4-aspartylphosphate" evidence="7">
    <location>
        <position position="58"/>
    </location>
</feature>
<evidence type="ECO:0000256" key="7">
    <source>
        <dbReference type="PROSITE-ProRule" id="PRU00169"/>
    </source>
</evidence>
<dbReference type="EMBL" id="FOYZ01000008">
    <property type="protein sequence ID" value="SFR87944.1"/>
    <property type="molecule type" value="Genomic_DNA"/>
</dbReference>
<sequence>MLTIAICDDNTIELEMIEHILDGWAKKNEIKKLLFTSGDSLLNYCIVSENQVDILLLDVQMKDMDGLETAQKLRSFNKECIIIFITNYSSMVYEAYKVKAFRYVLKKQLRDGMLEALDAAKLELNDKDIFFECNIQKRIVRIFCRDILYFESNKRIIEVHLRDNIKKFYGRIYLLSKELDEHKFIRCHQSFIVHTDYVHMVEQNHIILRNEYGRIPISERYRKNVEKALLWMER</sequence>
<keyword evidence="2" id="KW-0963">Cytoplasm</keyword>
<dbReference type="InterPro" id="IPR007492">
    <property type="entry name" value="LytTR_DNA-bd_dom"/>
</dbReference>
<dbReference type="InterPro" id="IPR011006">
    <property type="entry name" value="CheY-like_superfamily"/>
</dbReference>
<evidence type="ECO:0000313" key="11">
    <source>
        <dbReference type="Proteomes" id="UP000199659"/>
    </source>
</evidence>
<keyword evidence="7" id="KW-0597">Phosphoprotein</keyword>
<gene>
    <name evidence="10" type="ORF">SAMN05661086_02305</name>
</gene>
<dbReference type="SMART" id="SM00448">
    <property type="entry name" value="REC"/>
    <property type="match status" value="1"/>
</dbReference>
<reference evidence="10 11" key="1">
    <citation type="submission" date="2016-10" db="EMBL/GenBank/DDBJ databases">
        <authorList>
            <person name="de Groot N.N."/>
        </authorList>
    </citation>
    <scope>NUCLEOTIDE SEQUENCE [LARGE SCALE GENOMIC DNA]</scope>
    <source>
        <strain evidence="10 11">743A</strain>
    </source>
</reference>
<feature type="domain" description="Response regulatory" evidence="8">
    <location>
        <begin position="3"/>
        <end position="121"/>
    </location>
</feature>
<keyword evidence="4" id="KW-0010">Activator</keyword>
<dbReference type="OrthoDB" id="9809318at2"/>
<evidence type="ECO:0000256" key="1">
    <source>
        <dbReference type="ARBA" id="ARBA00018672"/>
    </source>
</evidence>
<dbReference type="Gene3D" id="3.40.50.2300">
    <property type="match status" value="1"/>
</dbReference>
<keyword evidence="11" id="KW-1185">Reference proteome</keyword>
<comment type="function">
    <text evidence="6">Required for high-level post-exponential phase expression of a series of secreted proteins.</text>
</comment>
<dbReference type="STRING" id="37658.SAMN05661086_02305"/>
<dbReference type="Gene3D" id="2.40.50.1020">
    <property type="entry name" value="LytTr DNA-binding domain"/>
    <property type="match status" value="1"/>
</dbReference>
<evidence type="ECO:0000259" key="9">
    <source>
        <dbReference type="PROSITE" id="PS50930"/>
    </source>
</evidence>
<name>A0A1I6K9X1_9FIRM</name>
<dbReference type="SUPFAM" id="SSF52172">
    <property type="entry name" value="CheY-like"/>
    <property type="match status" value="1"/>
</dbReference>
<dbReference type="PANTHER" id="PTHR37299:SF3">
    <property type="entry name" value="STAGE 0 SPORULATION PROTEIN A HOMOLOG"/>
    <property type="match status" value="1"/>
</dbReference>
<dbReference type="Pfam" id="PF04397">
    <property type="entry name" value="LytTR"/>
    <property type="match status" value="1"/>
</dbReference>
<organism evidence="10 11">
    <name type="scientific">Anaeromicropila populeti</name>
    <dbReference type="NCBI Taxonomy" id="37658"/>
    <lineage>
        <taxon>Bacteria</taxon>
        <taxon>Bacillati</taxon>
        <taxon>Bacillota</taxon>
        <taxon>Clostridia</taxon>
        <taxon>Lachnospirales</taxon>
        <taxon>Lachnospiraceae</taxon>
        <taxon>Anaeromicropila</taxon>
    </lineage>
</organism>
<evidence type="ECO:0000256" key="4">
    <source>
        <dbReference type="ARBA" id="ARBA00023159"/>
    </source>
</evidence>
<feature type="domain" description="HTH LytTR-type" evidence="9">
    <location>
        <begin position="131"/>
        <end position="232"/>
    </location>
</feature>
<dbReference type="PROSITE" id="PS50110">
    <property type="entry name" value="RESPONSE_REGULATORY"/>
    <property type="match status" value="1"/>
</dbReference>
<evidence type="ECO:0000256" key="5">
    <source>
        <dbReference type="ARBA" id="ARBA00024867"/>
    </source>
</evidence>
<dbReference type="GO" id="GO:0000156">
    <property type="term" value="F:phosphorelay response regulator activity"/>
    <property type="evidence" value="ECO:0007669"/>
    <property type="project" value="InterPro"/>
</dbReference>
<evidence type="ECO:0000256" key="3">
    <source>
        <dbReference type="ARBA" id="ARBA00023012"/>
    </source>
</evidence>
<dbReference type="PANTHER" id="PTHR37299">
    <property type="entry name" value="TRANSCRIPTIONAL REGULATOR-RELATED"/>
    <property type="match status" value="1"/>
</dbReference>
<evidence type="ECO:0000256" key="6">
    <source>
        <dbReference type="ARBA" id="ARBA00037164"/>
    </source>
</evidence>
<comment type="function">
    <text evidence="5">May play the central regulatory role in sporulation. It may be an element of the effector pathway responsible for the activation of sporulation genes in response to nutritional stress. Spo0A may act in concert with spo0H (a sigma factor) to control the expression of some genes that are critical to the sporulation process.</text>
</comment>